<organism evidence="1">
    <name type="scientific">viral metagenome</name>
    <dbReference type="NCBI Taxonomy" id="1070528"/>
    <lineage>
        <taxon>unclassified sequences</taxon>
        <taxon>metagenomes</taxon>
        <taxon>organismal metagenomes</taxon>
    </lineage>
</organism>
<protein>
    <submittedName>
        <fullName evidence="1">Uncharacterized protein</fullName>
    </submittedName>
</protein>
<evidence type="ECO:0000313" key="1">
    <source>
        <dbReference type="EMBL" id="QHS97501.1"/>
    </source>
</evidence>
<proteinExistence type="predicted"/>
<sequence>MSGYETKQNTISTNFFDASDYESAKAEFNSYLNDRVETIILVGGGCNGKSKLICDWMESEGGGEWERDNLRVGEYEIMDGILYSCSDDEALNKIYSRGKKIITLLSEPAGLILGSNVKLINMNSFHYTRR</sequence>
<dbReference type="AlphaFoldDB" id="A0A6C0C076"/>
<dbReference type="EMBL" id="MN739299">
    <property type="protein sequence ID" value="QHS97501.1"/>
    <property type="molecule type" value="Genomic_DNA"/>
</dbReference>
<reference evidence="1" key="1">
    <citation type="journal article" date="2020" name="Nature">
        <title>Giant virus diversity and host interactions through global metagenomics.</title>
        <authorList>
            <person name="Schulz F."/>
            <person name="Roux S."/>
            <person name="Paez-Espino D."/>
            <person name="Jungbluth S."/>
            <person name="Walsh D.A."/>
            <person name="Denef V.J."/>
            <person name="McMahon K.D."/>
            <person name="Konstantinidis K.T."/>
            <person name="Eloe-Fadrosh E.A."/>
            <person name="Kyrpides N.C."/>
            <person name="Woyke T."/>
        </authorList>
    </citation>
    <scope>NUCLEOTIDE SEQUENCE</scope>
    <source>
        <strain evidence="1">GVMAG-M-3300020169-51</strain>
    </source>
</reference>
<name>A0A6C0C076_9ZZZZ</name>
<accession>A0A6C0C076</accession>